<organism evidence="7 8">
    <name type="scientific">Halocaridina rubra</name>
    <name type="common">Hawaiian red shrimp</name>
    <dbReference type="NCBI Taxonomy" id="373956"/>
    <lineage>
        <taxon>Eukaryota</taxon>
        <taxon>Metazoa</taxon>
        <taxon>Ecdysozoa</taxon>
        <taxon>Arthropoda</taxon>
        <taxon>Crustacea</taxon>
        <taxon>Multicrustacea</taxon>
        <taxon>Malacostraca</taxon>
        <taxon>Eumalacostraca</taxon>
        <taxon>Eucarida</taxon>
        <taxon>Decapoda</taxon>
        <taxon>Pleocyemata</taxon>
        <taxon>Caridea</taxon>
        <taxon>Atyoidea</taxon>
        <taxon>Atyidae</taxon>
        <taxon>Halocaridina</taxon>
    </lineage>
</organism>
<dbReference type="InterPro" id="IPR013087">
    <property type="entry name" value="Znf_C2H2_type"/>
</dbReference>
<dbReference type="Proteomes" id="UP001381693">
    <property type="component" value="Unassembled WGS sequence"/>
</dbReference>
<dbReference type="Gene3D" id="3.30.160.60">
    <property type="entry name" value="Classic Zinc Finger"/>
    <property type="match status" value="1"/>
</dbReference>
<evidence type="ECO:0000256" key="3">
    <source>
        <dbReference type="ARBA" id="ARBA00022771"/>
    </source>
</evidence>
<evidence type="ECO:0000256" key="5">
    <source>
        <dbReference type="SAM" id="MobiDB-lite"/>
    </source>
</evidence>
<evidence type="ECO:0000256" key="2">
    <source>
        <dbReference type="ARBA" id="ARBA00022737"/>
    </source>
</evidence>
<evidence type="ECO:0000259" key="6">
    <source>
        <dbReference type="SMART" id="SM00355"/>
    </source>
</evidence>
<protein>
    <recommendedName>
        <fullName evidence="6">C2H2-type domain-containing protein</fullName>
    </recommendedName>
</protein>
<keyword evidence="2" id="KW-0677">Repeat</keyword>
<dbReference type="GO" id="GO:0008270">
    <property type="term" value="F:zinc ion binding"/>
    <property type="evidence" value="ECO:0007669"/>
    <property type="project" value="UniProtKB-KW"/>
</dbReference>
<feature type="domain" description="C2H2-type" evidence="6">
    <location>
        <begin position="26"/>
        <end position="49"/>
    </location>
</feature>
<feature type="domain" description="C2H2-type" evidence="6">
    <location>
        <begin position="62"/>
        <end position="85"/>
    </location>
</feature>
<comment type="caution">
    <text evidence="7">The sequence shown here is derived from an EMBL/GenBank/DDBJ whole genome shotgun (WGS) entry which is preliminary data.</text>
</comment>
<dbReference type="PANTHER" id="PTHR24403:SF82">
    <property type="entry name" value="ZINC FINGER-CONTAINING UBIQUITIN PEPTIDASE 1"/>
    <property type="match status" value="1"/>
</dbReference>
<dbReference type="PANTHER" id="PTHR24403">
    <property type="entry name" value="ZINC FINGER PROTEIN"/>
    <property type="match status" value="1"/>
</dbReference>
<gene>
    <name evidence="7" type="ORF">SK128_013361</name>
</gene>
<proteinExistence type="predicted"/>
<keyword evidence="8" id="KW-1185">Reference proteome</keyword>
<evidence type="ECO:0000313" key="8">
    <source>
        <dbReference type="Proteomes" id="UP001381693"/>
    </source>
</evidence>
<dbReference type="EMBL" id="JAXCGZ010012172">
    <property type="protein sequence ID" value="KAK7073735.1"/>
    <property type="molecule type" value="Genomic_DNA"/>
</dbReference>
<feature type="non-terminal residue" evidence="7">
    <location>
        <position position="1"/>
    </location>
</feature>
<feature type="region of interest" description="Disordered" evidence="5">
    <location>
        <begin position="82"/>
        <end position="114"/>
    </location>
</feature>
<accession>A0AAN9A642</accession>
<dbReference type="SMART" id="SM00355">
    <property type="entry name" value="ZnF_C2H2"/>
    <property type="match status" value="3"/>
</dbReference>
<dbReference type="InterPro" id="IPR050688">
    <property type="entry name" value="Zinc_finger/UBP_domain"/>
</dbReference>
<reference evidence="7 8" key="1">
    <citation type="submission" date="2023-11" db="EMBL/GenBank/DDBJ databases">
        <title>Halocaridina rubra genome assembly.</title>
        <authorList>
            <person name="Smith C."/>
        </authorList>
    </citation>
    <scope>NUCLEOTIDE SEQUENCE [LARGE SCALE GENOMIC DNA]</scope>
    <source>
        <strain evidence="7">EP-1</strain>
        <tissue evidence="7">Whole</tissue>
    </source>
</reference>
<keyword evidence="1" id="KW-0479">Metal-binding</keyword>
<evidence type="ECO:0000256" key="4">
    <source>
        <dbReference type="ARBA" id="ARBA00022833"/>
    </source>
</evidence>
<sequence length="163" mass="18165">VSVSSTGEDGLEVAKMVLDHEGNPEWKCNTCDFRDSERETVVHHVKLAHARGGPVNLLHVVHRCDVCGYAAGTKRAVQLHIDNSHGGQGGITSRCEGQTPNPKDSPGEGENSDQENYRMLKCRVCPFSCKKRSEMRPHLAHHYPRADCIFKCMFCPFYVPSKT</sequence>
<name>A0AAN9A642_HALRR</name>
<keyword evidence="4" id="KW-0862">Zinc</keyword>
<dbReference type="AlphaFoldDB" id="A0AAN9A642"/>
<keyword evidence="3" id="KW-0863">Zinc-finger</keyword>
<evidence type="ECO:0000256" key="1">
    <source>
        <dbReference type="ARBA" id="ARBA00022723"/>
    </source>
</evidence>
<evidence type="ECO:0000313" key="7">
    <source>
        <dbReference type="EMBL" id="KAK7073735.1"/>
    </source>
</evidence>
<feature type="domain" description="C2H2-type" evidence="6">
    <location>
        <begin position="120"/>
        <end position="142"/>
    </location>
</feature>